<dbReference type="AlphaFoldDB" id="A0A1R4IHN5"/>
<evidence type="ECO:0000313" key="4">
    <source>
        <dbReference type="EMBL" id="SJN19326.1"/>
    </source>
</evidence>
<dbReference type="SUPFAM" id="SSF56529">
    <property type="entry name" value="FAH"/>
    <property type="match status" value="1"/>
</dbReference>
<dbReference type="InterPro" id="IPR051121">
    <property type="entry name" value="FAH"/>
</dbReference>
<keyword evidence="4" id="KW-0413">Isomerase</keyword>
<evidence type="ECO:0000256" key="1">
    <source>
        <dbReference type="ARBA" id="ARBA00010211"/>
    </source>
</evidence>
<dbReference type="GO" id="GO:0016853">
    <property type="term" value="F:isomerase activity"/>
    <property type="evidence" value="ECO:0007669"/>
    <property type="project" value="UniProtKB-KW"/>
</dbReference>
<evidence type="ECO:0000259" key="3">
    <source>
        <dbReference type="Pfam" id="PF01557"/>
    </source>
</evidence>
<feature type="domain" description="Fumarylacetoacetase-like C-terminal" evidence="3">
    <location>
        <begin position="93"/>
        <end position="299"/>
    </location>
</feature>
<dbReference type="PANTHER" id="PTHR42796:SF4">
    <property type="entry name" value="FUMARYLACETOACETATE HYDROLASE DOMAIN-CONTAINING PROTEIN 2A"/>
    <property type="match status" value="1"/>
</dbReference>
<proteinExistence type="inferred from homology"/>
<dbReference type="RefSeq" id="WP_087133559.1">
    <property type="nucleotide sequence ID" value="NZ_FUKP01000015.1"/>
</dbReference>
<evidence type="ECO:0000313" key="5">
    <source>
        <dbReference type="Proteomes" id="UP000196230"/>
    </source>
</evidence>
<reference evidence="4 5" key="1">
    <citation type="submission" date="2017-02" db="EMBL/GenBank/DDBJ databases">
        <authorList>
            <person name="Peterson S.W."/>
        </authorList>
    </citation>
    <scope>NUCLEOTIDE SEQUENCE [LARGE SCALE GENOMIC DNA]</scope>
    <source>
        <strain evidence="4 5">2B3F</strain>
    </source>
</reference>
<dbReference type="EMBL" id="FUKP01000015">
    <property type="protein sequence ID" value="SJN19326.1"/>
    <property type="molecule type" value="Genomic_DNA"/>
</dbReference>
<dbReference type="PANTHER" id="PTHR42796">
    <property type="entry name" value="FUMARYLACETOACETATE HYDROLASE DOMAIN-CONTAINING PROTEIN 2A-RELATED"/>
    <property type="match status" value="1"/>
</dbReference>
<dbReference type="GO" id="GO:0019752">
    <property type="term" value="P:carboxylic acid metabolic process"/>
    <property type="evidence" value="ECO:0007669"/>
    <property type="project" value="UniProtKB-ARBA"/>
</dbReference>
<evidence type="ECO:0000256" key="2">
    <source>
        <dbReference type="ARBA" id="ARBA00022723"/>
    </source>
</evidence>
<dbReference type="InterPro" id="IPR011234">
    <property type="entry name" value="Fumarylacetoacetase-like_C"/>
</dbReference>
<dbReference type="GO" id="GO:0046872">
    <property type="term" value="F:metal ion binding"/>
    <property type="evidence" value="ECO:0007669"/>
    <property type="project" value="UniProtKB-KW"/>
</dbReference>
<dbReference type="Gene3D" id="3.90.850.10">
    <property type="entry name" value="Fumarylacetoacetase-like, C-terminal domain"/>
    <property type="match status" value="1"/>
</dbReference>
<protein>
    <submittedName>
        <fullName evidence="4">2-hydroxyhepta-2,4-diene-1,7-dioate isomerase</fullName>
    </submittedName>
</protein>
<accession>A0A1R4IHN5</accession>
<dbReference type="InterPro" id="IPR036663">
    <property type="entry name" value="Fumarylacetoacetase_C_sf"/>
</dbReference>
<dbReference type="Proteomes" id="UP000196230">
    <property type="component" value="Unassembled WGS sequence"/>
</dbReference>
<name>A0A1R4IHN5_9MICC</name>
<keyword evidence="2" id="KW-0479">Metal-binding</keyword>
<dbReference type="FunFam" id="3.90.850.10:FF:000002">
    <property type="entry name" value="2-hydroxyhepta-2,4-diene-1,7-dioate isomerase"/>
    <property type="match status" value="1"/>
</dbReference>
<dbReference type="Pfam" id="PF01557">
    <property type="entry name" value="FAA_hydrolase"/>
    <property type="match status" value="1"/>
</dbReference>
<sequence length="300" mass="32660">MKLATFRRPSEDAAYPGNTFAAVITAVDEADPQIAVEAVEIEGCTDVGEYLTAEPAEQRRMVEEALAAAEQDRSRVLDVSTLMYETLVPFPTKVIGVGLNYRDHIKETGLEAPEHPTLFAKFAQSLTGALDDVEIPQEDHRLDYEGELCIVIGEPGRRIPESQAGEHIAGYAVADDVSVRGFQGRTSEWLQGKVWDASTPVGPWLVTPDEFSSKAQITTTVNGEKRQSAKALDVVFAPEQIVSYISQMVTLHPGDLIMMGTPAGVALGRKGKDGKRPWLVAGDVVEVEISGLGRQRTEIR</sequence>
<organism evidence="4 5">
    <name type="scientific">Micrococcus lylae</name>
    <dbReference type="NCBI Taxonomy" id="1273"/>
    <lineage>
        <taxon>Bacteria</taxon>
        <taxon>Bacillati</taxon>
        <taxon>Actinomycetota</taxon>
        <taxon>Actinomycetes</taxon>
        <taxon>Micrococcales</taxon>
        <taxon>Micrococcaceae</taxon>
        <taxon>Micrococcus</taxon>
    </lineage>
</organism>
<comment type="similarity">
    <text evidence="1">Belongs to the FAH family.</text>
</comment>
<gene>
    <name evidence="4" type="ORF">FM125_02525</name>
</gene>